<sequence length="147" mass="15797">MATRRRANAAVVVDPEAVERLRHSVARHGALLRSDGRAASTTLFGEARITIHKSAAKPKPSTSGSPWYGPNRVFRFADLARHVRSPPPSVAELSADPQSLRPPPVGATAPAPPVPTLPSLLPLPLAEGRSGEREGEEREEEESEDDM</sequence>
<accession>Q67VQ5</accession>
<evidence type="ECO:0000313" key="2">
    <source>
        <dbReference type="EMBL" id="BAD37764.1"/>
    </source>
</evidence>
<dbReference type="AlphaFoldDB" id="Q67VQ5"/>
<feature type="compositionally biased region" description="Acidic residues" evidence="1">
    <location>
        <begin position="137"/>
        <end position="147"/>
    </location>
</feature>
<dbReference type="EMBL" id="AP004742">
    <property type="protein sequence ID" value="BAD37764.1"/>
    <property type="molecule type" value="Genomic_DNA"/>
</dbReference>
<reference evidence="3" key="1">
    <citation type="journal article" date="2005" name="Nature">
        <title>The map-based sequence of the rice genome.</title>
        <authorList>
            <consortium name="International rice genome sequencing project (IRGSP)"/>
            <person name="Matsumoto T."/>
            <person name="Wu J."/>
            <person name="Kanamori H."/>
            <person name="Katayose Y."/>
            <person name="Fujisawa M."/>
            <person name="Namiki N."/>
            <person name="Mizuno H."/>
            <person name="Yamamoto K."/>
            <person name="Antonio B.A."/>
            <person name="Baba T."/>
            <person name="Sakata K."/>
            <person name="Nagamura Y."/>
            <person name="Aoki H."/>
            <person name="Arikawa K."/>
            <person name="Arita K."/>
            <person name="Bito T."/>
            <person name="Chiden Y."/>
            <person name="Fujitsuka N."/>
            <person name="Fukunaka R."/>
            <person name="Hamada M."/>
            <person name="Harada C."/>
            <person name="Hayashi A."/>
            <person name="Hijishita S."/>
            <person name="Honda M."/>
            <person name="Hosokawa S."/>
            <person name="Ichikawa Y."/>
            <person name="Idonuma A."/>
            <person name="Iijima M."/>
            <person name="Ikeda M."/>
            <person name="Ikeno M."/>
            <person name="Ito K."/>
            <person name="Ito S."/>
            <person name="Ito T."/>
            <person name="Ito Y."/>
            <person name="Ito Y."/>
            <person name="Iwabuchi A."/>
            <person name="Kamiya K."/>
            <person name="Karasawa W."/>
            <person name="Kurita K."/>
            <person name="Katagiri S."/>
            <person name="Kikuta A."/>
            <person name="Kobayashi H."/>
            <person name="Kobayashi N."/>
            <person name="Machita K."/>
            <person name="Maehara T."/>
            <person name="Masukawa M."/>
            <person name="Mizubayashi T."/>
            <person name="Mukai Y."/>
            <person name="Nagasaki H."/>
            <person name="Nagata Y."/>
            <person name="Naito S."/>
            <person name="Nakashima M."/>
            <person name="Nakama Y."/>
            <person name="Nakamichi Y."/>
            <person name="Nakamura M."/>
            <person name="Meguro A."/>
            <person name="Negishi M."/>
            <person name="Ohta I."/>
            <person name="Ohta T."/>
            <person name="Okamoto M."/>
            <person name="Ono N."/>
            <person name="Saji S."/>
            <person name="Sakaguchi M."/>
            <person name="Sakai K."/>
            <person name="Shibata M."/>
            <person name="Shimokawa T."/>
            <person name="Song J."/>
            <person name="Takazaki Y."/>
            <person name="Terasawa K."/>
            <person name="Tsugane M."/>
            <person name="Tsuji K."/>
            <person name="Ueda S."/>
            <person name="Waki K."/>
            <person name="Yamagata H."/>
            <person name="Yamamoto M."/>
            <person name="Yamamoto S."/>
            <person name="Yamane H."/>
            <person name="Yoshiki S."/>
            <person name="Yoshihara R."/>
            <person name="Yukawa K."/>
            <person name="Zhong H."/>
            <person name="Yano M."/>
            <person name="Yuan Q."/>
            <person name="Ouyang S."/>
            <person name="Liu J."/>
            <person name="Jones K.M."/>
            <person name="Gansberger K."/>
            <person name="Moffat K."/>
            <person name="Hill J."/>
            <person name="Bera J."/>
            <person name="Fadrosh D."/>
            <person name="Jin S."/>
            <person name="Johri S."/>
            <person name="Kim M."/>
            <person name="Overton L."/>
            <person name="Reardon M."/>
            <person name="Tsitrin T."/>
            <person name="Vuong H."/>
            <person name="Weaver B."/>
            <person name="Ciecko A."/>
            <person name="Tallon L."/>
            <person name="Jackson J."/>
            <person name="Pai G."/>
            <person name="Aken S.V."/>
            <person name="Utterback T."/>
            <person name="Reidmuller S."/>
            <person name="Feldblyum T."/>
            <person name="Hsiao J."/>
            <person name="Zismann V."/>
            <person name="Iobst S."/>
            <person name="de Vazeille A.R."/>
            <person name="Buell C.R."/>
            <person name="Ying K."/>
            <person name="Li Y."/>
            <person name="Lu T."/>
            <person name="Huang Y."/>
            <person name="Zhao Q."/>
            <person name="Feng Q."/>
            <person name="Zhang L."/>
            <person name="Zhu J."/>
            <person name="Weng Q."/>
            <person name="Mu J."/>
            <person name="Lu Y."/>
            <person name="Fan D."/>
            <person name="Liu Y."/>
            <person name="Guan J."/>
            <person name="Zhang Y."/>
            <person name="Yu S."/>
            <person name="Liu X."/>
            <person name="Zhang Y."/>
            <person name="Hong G."/>
            <person name="Han B."/>
            <person name="Choisne N."/>
            <person name="Demange N."/>
            <person name="Orjeda G."/>
            <person name="Samain S."/>
            <person name="Cattolico L."/>
            <person name="Pelletier E."/>
            <person name="Couloux A."/>
            <person name="Segurens B."/>
            <person name="Wincker P."/>
            <person name="D'Hont A."/>
            <person name="Scarpelli C."/>
            <person name="Weissenbach J."/>
            <person name="Salanoubat M."/>
            <person name="Quetier F."/>
            <person name="Yu Y."/>
            <person name="Kim H.R."/>
            <person name="Rambo T."/>
            <person name="Currie J."/>
            <person name="Collura K."/>
            <person name="Luo M."/>
            <person name="Yang T."/>
            <person name="Ammiraju J.S.S."/>
            <person name="Engler F."/>
            <person name="Soderlund C."/>
            <person name="Wing R.A."/>
            <person name="Palmer L.E."/>
            <person name="de la Bastide M."/>
            <person name="Spiegel L."/>
            <person name="Nascimento L."/>
            <person name="Zutavern T."/>
            <person name="O'Shaughnessy A."/>
            <person name="Dike S."/>
            <person name="Dedhia N."/>
            <person name="Preston R."/>
            <person name="Balija V."/>
            <person name="McCombie W.R."/>
            <person name="Chow T."/>
            <person name="Chen H."/>
            <person name="Chung M."/>
            <person name="Chen C."/>
            <person name="Shaw J."/>
            <person name="Wu H."/>
            <person name="Hsiao K."/>
            <person name="Chao Y."/>
            <person name="Chu M."/>
            <person name="Cheng C."/>
            <person name="Hour A."/>
            <person name="Lee P."/>
            <person name="Lin S."/>
            <person name="Lin Y."/>
            <person name="Liou J."/>
            <person name="Liu S."/>
            <person name="Hsing Y."/>
            <person name="Raghuvanshi S."/>
            <person name="Mohanty A."/>
            <person name="Bharti A.K."/>
            <person name="Gaur A."/>
            <person name="Gupta V."/>
            <person name="Kumar D."/>
            <person name="Ravi V."/>
            <person name="Vij S."/>
            <person name="Kapur A."/>
            <person name="Khurana P."/>
            <person name="Khurana P."/>
            <person name="Khurana J.P."/>
            <person name="Tyagi A.K."/>
            <person name="Gaikwad K."/>
            <person name="Singh A."/>
            <person name="Dalal V."/>
            <person name="Srivastava S."/>
            <person name="Dixit A."/>
            <person name="Pal A.K."/>
            <person name="Ghazi I.A."/>
            <person name="Yadav M."/>
            <person name="Pandit A."/>
            <person name="Bhargava A."/>
            <person name="Sureshbabu K."/>
            <person name="Batra K."/>
            <person name="Sharma T.R."/>
            <person name="Mohapatra T."/>
            <person name="Singh N.K."/>
            <person name="Messing J."/>
            <person name="Nelson A.B."/>
            <person name="Fuks G."/>
            <person name="Kavchok S."/>
            <person name="Keizer G."/>
            <person name="Linton E."/>
            <person name="Llaca V."/>
            <person name="Song R."/>
            <person name="Tanyolac B."/>
            <person name="Young S."/>
            <person name="Ho-Il K."/>
            <person name="Hahn J.H."/>
            <person name="Sangsakoo G."/>
            <person name="Vanavichit A."/>
            <person name="de Mattos Luiz.A.T."/>
            <person name="Zimmer P.D."/>
            <person name="Malone G."/>
            <person name="Dellagostin O."/>
            <person name="de Oliveira A.C."/>
            <person name="Bevan M."/>
            <person name="Bancroft I."/>
            <person name="Minx P."/>
            <person name="Cordum H."/>
            <person name="Wilson R."/>
            <person name="Cheng Z."/>
            <person name="Jin W."/>
            <person name="Jiang J."/>
            <person name="Leong S.A."/>
            <person name="Iwama H."/>
            <person name="Gojobori T."/>
            <person name="Itoh T."/>
            <person name="Niimura Y."/>
            <person name="Fujii Y."/>
            <person name="Habara T."/>
            <person name="Sakai H."/>
            <person name="Sato Y."/>
            <person name="Wilson G."/>
            <person name="Kumar K."/>
            <person name="McCouch S."/>
            <person name="Juretic N."/>
            <person name="Hoen D."/>
            <person name="Wright S."/>
            <person name="Bruskiewich R."/>
            <person name="Bureau T."/>
            <person name="Miyao A."/>
            <person name="Hirochika H."/>
            <person name="Nishikawa T."/>
            <person name="Kadowaki K."/>
            <person name="Sugiura M."/>
            <person name="Burr B."/>
            <person name="Sasaki T."/>
        </authorList>
    </citation>
    <scope>NUCLEOTIDE SEQUENCE [LARGE SCALE GENOMIC DNA]</scope>
    <source>
        <strain evidence="3">cv. Nipponbare</strain>
    </source>
</reference>
<feature type="compositionally biased region" description="Low complexity" evidence="1">
    <location>
        <begin position="117"/>
        <end position="128"/>
    </location>
</feature>
<evidence type="ECO:0000256" key="1">
    <source>
        <dbReference type="SAM" id="MobiDB-lite"/>
    </source>
</evidence>
<protein>
    <submittedName>
        <fullName evidence="2">Uncharacterized protein</fullName>
    </submittedName>
</protein>
<feature type="compositionally biased region" description="Pro residues" evidence="1">
    <location>
        <begin position="100"/>
        <end position="116"/>
    </location>
</feature>
<proteinExistence type="predicted"/>
<name>Q67VQ5_ORYSJ</name>
<reference evidence="3" key="2">
    <citation type="journal article" date="2008" name="Nucleic Acids Res.">
        <title>The rice annotation project database (RAP-DB): 2008 update.</title>
        <authorList>
            <consortium name="The rice annotation project (RAP)"/>
        </authorList>
    </citation>
    <scope>GENOME REANNOTATION</scope>
    <source>
        <strain evidence="3">cv. Nipponbare</strain>
    </source>
</reference>
<evidence type="ECO:0000313" key="3">
    <source>
        <dbReference type="Proteomes" id="UP000000763"/>
    </source>
</evidence>
<organism evidence="2 3">
    <name type="scientific">Oryza sativa subsp. japonica</name>
    <name type="common">Rice</name>
    <dbReference type="NCBI Taxonomy" id="39947"/>
    <lineage>
        <taxon>Eukaryota</taxon>
        <taxon>Viridiplantae</taxon>
        <taxon>Streptophyta</taxon>
        <taxon>Embryophyta</taxon>
        <taxon>Tracheophyta</taxon>
        <taxon>Spermatophyta</taxon>
        <taxon>Magnoliopsida</taxon>
        <taxon>Liliopsida</taxon>
        <taxon>Poales</taxon>
        <taxon>Poaceae</taxon>
        <taxon>BOP clade</taxon>
        <taxon>Oryzoideae</taxon>
        <taxon>Oryzeae</taxon>
        <taxon>Oryzinae</taxon>
        <taxon>Oryza</taxon>
        <taxon>Oryza sativa</taxon>
    </lineage>
</organism>
<feature type="region of interest" description="Disordered" evidence="1">
    <location>
        <begin position="85"/>
        <end position="147"/>
    </location>
</feature>
<dbReference type="Proteomes" id="UP000000763">
    <property type="component" value="Chromosome 6"/>
</dbReference>
<gene>
    <name evidence="2" type="primary">OSJNBb0026F02.23</name>
</gene>